<dbReference type="InterPro" id="IPR020846">
    <property type="entry name" value="MFS_dom"/>
</dbReference>
<dbReference type="EMBL" id="OV696695">
    <property type="protein sequence ID" value="CAH1238380.1"/>
    <property type="molecule type" value="Genomic_DNA"/>
</dbReference>
<comment type="subcellular location">
    <subcellularLocation>
        <location evidence="1 8">Cell membrane</location>
        <topology evidence="1 8">Multi-pass membrane protein</topology>
    </subcellularLocation>
</comment>
<protein>
    <recommendedName>
        <fullName evidence="8">Solute carrier organic anion transporter family member</fullName>
    </recommendedName>
</protein>
<evidence type="ECO:0000256" key="5">
    <source>
        <dbReference type="ARBA" id="ARBA00022989"/>
    </source>
</evidence>
<feature type="transmembrane region" description="Helical" evidence="8">
    <location>
        <begin position="592"/>
        <end position="610"/>
    </location>
</feature>
<evidence type="ECO:0000313" key="12">
    <source>
        <dbReference type="Proteomes" id="UP000838412"/>
    </source>
</evidence>
<evidence type="ECO:0000259" key="10">
    <source>
        <dbReference type="PROSITE" id="PS51465"/>
    </source>
</evidence>
<proteinExistence type="inferred from homology"/>
<dbReference type="AlphaFoldDB" id="A0A8J9W2R9"/>
<dbReference type="PROSITE" id="PS51465">
    <property type="entry name" value="KAZAL_2"/>
    <property type="match status" value="1"/>
</dbReference>
<dbReference type="GO" id="GO:0043252">
    <property type="term" value="P:sodium-independent organic anion transport"/>
    <property type="evidence" value="ECO:0007669"/>
    <property type="project" value="TreeGrafter"/>
</dbReference>
<evidence type="ECO:0000313" key="11">
    <source>
        <dbReference type="EMBL" id="CAH1238380.1"/>
    </source>
</evidence>
<dbReference type="GO" id="GO:0016323">
    <property type="term" value="C:basolateral plasma membrane"/>
    <property type="evidence" value="ECO:0007669"/>
    <property type="project" value="TreeGrafter"/>
</dbReference>
<dbReference type="PANTHER" id="PTHR11388:SF160">
    <property type="entry name" value="SOLUTE CARRIER ORGANIC ANION TRANSPORTER FAMILY MEMBER"/>
    <property type="match status" value="1"/>
</dbReference>
<dbReference type="NCBIfam" id="TIGR00805">
    <property type="entry name" value="oat"/>
    <property type="match status" value="1"/>
</dbReference>
<feature type="transmembrane region" description="Helical" evidence="8">
    <location>
        <begin position="350"/>
        <end position="373"/>
    </location>
</feature>
<evidence type="ECO:0000256" key="1">
    <source>
        <dbReference type="ARBA" id="ARBA00004651"/>
    </source>
</evidence>
<evidence type="ECO:0000256" key="2">
    <source>
        <dbReference type="ARBA" id="ARBA00009657"/>
    </source>
</evidence>
<evidence type="ECO:0000256" key="3">
    <source>
        <dbReference type="ARBA" id="ARBA00022475"/>
    </source>
</evidence>
<dbReference type="GO" id="GO:0006811">
    <property type="term" value="P:monoatomic ion transport"/>
    <property type="evidence" value="ECO:0007669"/>
    <property type="project" value="UniProtKB-KW"/>
</dbReference>
<dbReference type="SUPFAM" id="SSF100895">
    <property type="entry name" value="Kazal-type serine protease inhibitors"/>
    <property type="match status" value="1"/>
</dbReference>
<organism evidence="11 12">
    <name type="scientific">Branchiostoma lanceolatum</name>
    <name type="common">Common lancelet</name>
    <name type="synonym">Amphioxus lanceolatum</name>
    <dbReference type="NCBI Taxonomy" id="7740"/>
    <lineage>
        <taxon>Eukaryota</taxon>
        <taxon>Metazoa</taxon>
        <taxon>Chordata</taxon>
        <taxon>Cephalochordata</taxon>
        <taxon>Leptocardii</taxon>
        <taxon>Amphioxiformes</taxon>
        <taxon>Branchiostomatidae</taxon>
        <taxon>Branchiostoma</taxon>
    </lineage>
</organism>
<keyword evidence="3" id="KW-1003">Cell membrane</keyword>
<feature type="transmembrane region" description="Helical" evidence="8">
    <location>
        <begin position="287"/>
        <end position="307"/>
    </location>
</feature>
<evidence type="ECO:0000256" key="7">
    <source>
        <dbReference type="ARBA" id="ARBA00023157"/>
    </source>
</evidence>
<feature type="transmembrane region" description="Helical" evidence="8">
    <location>
        <begin position="66"/>
        <end position="85"/>
    </location>
</feature>
<gene>
    <name evidence="11" type="primary">SLCO4C1</name>
    <name evidence="11" type="ORF">BLAG_LOCUS3010</name>
</gene>
<evidence type="ECO:0000256" key="8">
    <source>
        <dbReference type="RuleBase" id="RU362056"/>
    </source>
</evidence>
<feature type="transmembrane region" description="Helical" evidence="8">
    <location>
        <begin position="385"/>
        <end position="409"/>
    </location>
</feature>
<feature type="domain" description="Major facilitator superfamily (MFS) profile" evidence="9">
    <location>
        <begin position="77"/>
        <end position="665"/>
    </location>
</feature>
<feature type="domain" description="Kazal-like" evidence="10">
    <location>
        <begin position="468"/>
        <end position="521"/>
    </location>
</feature>
<keyword evidence="5 8" id="KW-1133">Transmembrane helix</keyword>
<dbReference type="Pfam" id="PF03137">
    <property type="entry name" value="OATP"/>
    <property type="match status" value="1"/>
</dbReference>
<comment type="caution">
    <text evidence="8">Lacks conserved residue(s) required for the propagation of feature annotation.</text>
</comment>
<dbReference type="InterPro" id="IPR004156">
    <property type="entry name" value="OATP"/>
</dbReference>
<keyword evidence="8" id="KW-0406">Ion transport</keyword>
<dbReference type="PANTHER" id="PTHR11388">
    <property type="entry name" value="ORGANIC ANION TRANSPORTER"/>
    <property type="match status" value="1"/>
</dbReference>
<dbReference type="Gene3D" id="1.20.1250.20">
    <property type="entry name" value="MFS general substrate transporter like domains"/>
    <property type="match status" value="1"/>
</dbReference>
<dbReference type="SUPFAM" id="SSF103473">
    <property type="entry name" value="MFS general substrate transporter"/>
    <property type="match status" value="1"/>
</dbReference>
<accession>A0A8J9W2R9</accession>
<evidence type="ECO:0000259" key="9">
    <source>
        <dbReference type="PROSITE" id="PS50850"/>
    </source>
</evidence>
<sequence length="698" mass="75734">MIAERQLIQELKHANADKLRDPDDAMKELTALHKENWTLLEDAPEDENNNGVDYSRYGWWGFRPQCLQFLSGVNGMLVLLFWFSFAQGTLVNGLVNTGISSIEKRYDLSSSKTGIVSIGYDIGNGTLVLLVTYWIRTRRAKVKAISLGALVLWAGAMVFSLPHFTVGLYNYGASVKATCQPDNNDTQSTCEEEETGLSNYMFLFLTGQILQGIGAIPIHTFGSDLLEASAPPNSGGLYLGLKDAAGALGPATGYLLNGKLLDIYVDFNKPGAVPPDGGPSDPRWLGAWWLGFPMFATVALLVSPWLAGLPGEFPDYVSLPTDTKKSKEEAEDKGFFNFFKEMTSFFKIPMLLCLTSASCGIAMSFNGLITFTVKYIENQFAQPAGWSAILAGMVLIPGGMGGALLGGLLMRRLQVGISGALKLAIAASIAMGVTSAAFLLRCDNINMAGVTSPYHQGPSPVPPIVGAEEVTSSCNLNCNCQTKYDPVCAPSGVEYFSPCVAGCTEKLPGESKSYAMCNCLPTNQSMANVSAELENKVTSGHCPNNCGLLPLVMCALFFYSVGMASMGPSMLFSTLRCVKESQRSMALGFQSLIGRFLGAIPGPIVYGSLIDRACLLWNESCDQRGACLMYDNTNLSTYFFTVTFILACWIFLSLCLALYSWKRSDMKLNEEKDAKLDEDARKRVSGILEIVSYRETTV</sequence>
<reference evidence="11" key="1">
    <citation type="submission" date="2022-01" db="EMBL/GenBank/DDBJ databases">
        <authorList>
            <person name="Braso-Vives M."/>
        </authorList>
    </citation>
    <scope>NUCLEOTIDE SEQUENCE</scope>
</reference>
<comment type="similarity">
    <text evidence="2 8">Belongs to the organo anion transporter (TC 2.A.60) family.</text>
</comment>
<dbReference type="Proteomes" id="UP000838412">
    <property type="component" value="Chromosome 10"/>
</dbReference>
<keyword evidence="7" id="KW-1015">Disulfide bond</keyword>
<dbReference type="InterPro" id="IPR002350">
    <property type="entry name" value="Kazal_dom"/>
</dbReference>
<feature type="transmembrane region" description="Helical" evidence="8">
    <location>
        <begin position="548"/>
        <end position="572"/>
    </location>
</feature>
<name>A0A8J9W2R9_BRALA</name>
<dbReference type="PROSITE" id="PS50850">
    <property type="entry name" value="MFS"/>
    <property type="match status" value="1"/>
</dbReference>
<keyword evidence="4 8" id="KW-0812">Transmembrane</keyword>
<feature type="transmembrane region" description="Helical" evidence="8">
    <location>
        <begin position="147"/>
        <end position="166"/>
    </location>
</feature>
<dbReference type="InterPro" id="IPR036259">
    <property type="entry name" value="MFS_trans_sf"/>
</dbReference>
<dbReference type="InterPro" id="IPR036058">
    <property type="entry name" value="Kazal_dom_sf"/>
</dbReference>
<dbReference type="GO" id="GO:0015347">
    <property type="term" value="F:sodium-independent organic anion transmembrane transporter activity"/>
    <property type="evidence" value="ECO:0007669"/>
    <property type="project" value="TreeGrafter"/>
</dbReference>
<keyword evidence="6 8" id="KW-0472">Membrane</keyword>
<feature type="transmembrane region" description="Helical" evidence="8">
    <location>
        <begin position="421"/>
        <end position="440"/>
    </location>
</feature>
<dbReference type="OrthoDB" id="5062115at2759"/>
<feature type="transmembrane region" description="Helical" evidence="8">
    <location>
        <begin position="638"/>
        <end position="659"/>
    </location>
</feature>
<feature type="transmembrane region" description="Helical" evidence="8">
    <location>
        <begin position="114"/>
        <end position="135"/>
    </location>
</feature>
<evidence type="ECO:0000256" key="4">
    <source>
        <dbReference type="ARBA" id="ARBA00022692"/>
    </source>
</evidence>
<evidence type="ECO:0000256" key="6">
    <source>
        <dbReference type="ARBA" id="ARBA00023136"/>
    </source>
</evidence>
<dbReference type="PROSITE" id="PS00282">
    <property type="entry name" value="KAZAL_1"/>
    <property type="match status" value="1"/>
</dbReference>
<keyword evidence="8" id="KW-0813">Transport</keyword>
<keyword evidence="12" id="KW-1185">Reference proteome</keyword>